<gene>
    <name evidence="1" type="ORF">AVDCRST_MAG77-319</name>
</gene>
<feature type="non-terminal residue" evidence="1">
    <location>
        <position position="38"/>
    </location>
</feature>
<organism evidence="1">
    <name type="scientific">uncultured Chloroflexota bacterium</name>
    <dbReference type="NCBI Taxonomy" id="166587"/>
    <lineage>
        <taxon>Bacteria</taxon>
        <taxon>Bacillati</taxon>
        <taxon>Chloroflexota</taxon>
        <taxon>environmental samples</taxon>
    </lineage>
</organism>
<dbReference type="EMBL" id="CADCTC010000020">
    <property type="protein sequence ID" value="CAA9218439.1"/>
    <property type="molecule type" value="Genomic_DNA"/>
</dbReference>
<name>A0A6J4H9P3_9CHLR</name>
<feature type="non-terminal residue" evidence="1">
    <location>
        <position position="1"/>
    </location>
</feature>
<proteinExistence type="predicted"/>
<accession>A0A6J4H9P3</accession>
<sequence>WISPASWRSCLARYLSACWRSASGASLSRASTANGPVA</sequence>
<protein>
    <submittedName>
        <fullName evidence="1">Uncharacterized protein</fullName>
    </submittedName>
</protein>
<evidence type="ECO:0000313" key="1">
    <source>
        <dbReference type="EMBL" id="CAA9218439.1"/>
    </source>
</evidence>
<dbReference type="AlphaFoldDB" id="A0A6J4H9P3"/>
<reference evidence="1" key="1">
    <citation type="submission" date="2020-02" db="EMBL/GenBank/DDBJ databases">
        <authorList>
            <person name="Meier V. D."/>
        </authorList>
    </citation>
    <scope>NUCLEOTIDE SEQUENCE</scope>
    <source>
        <strain evidence="1">AVDCRST_MAG77</strain>
    </source>
</reference>